<dbReference type="Pfam" id="PF11162">
    <property type="entry name" value="DUF2946"/>
    <property type="match status" value="1"/>
</dbReference>
<name>A0A7G9T8L5_PSEMX</name>
<dbReference type="RefSeq" id="WP_187572238.1">
    <property type="nucleotide sequence ID" value="NZ_CP060731.1"/>
</dbReference>
<dbReference type="EMBL" id="CP060731">
    <property type="protein sequence ID" value="QNN76440.1"/>
    <property type="molecule type" value="Genomic_DNA"/>
</dbReference>
<keyword evidence="1" id="KW-0472">Membrane</keyword>
<protein>
    <submittedName>
        <fullName evidence="2">DUF2946 family protein</fullName>
    </submittedName>
</protein>
<accession>A0A7G9T8L5</accession>
<evidence type="ECO:0000256" key="1">
    <source>
        <dbReference type="SAM" id="Phobius"/>
    </source>
</evidence>
<sequence length="132" mass="14002">MIRSRAFLRPMLQLALLAALLMAFAPSITRWMASDGPQVLAGWTELCTTEGIQWVDTRAESPAGKSPLPDGMPMGPDCAYCTLAAALPLLLLAIALLFPRLAGDAIAGVVTLPRARRLRLRGLGGQGPPVLL</sequence>
<evidence type="ECO:0000313" key="3">
    <source>
        <dbReference type="Proteomes" id="UP000515838"/>
    </source>
</evidence>
<organism evidence="2 3">
    <name type="scientific">Pseudoxanthomonas mexicana</name>
    <dbReference type="NCBI Taxonomy" id="128785"/>
    <lineage>
        <taxon>Bacteria</taxon>
        <taxon>Pseudomonadati</taxon>
        <taxon>Pseudomonadota</taxon>
        <taxon>Gammaproteobacteria</taxon>
        <taxon>Lysobacterales</taxon>
        <taxon>Lysobacteraceae</taxon>
        <taxon>Pseudoxanthomonas</taxon>
    </lineage>
</organism>
<evidence type="ECO:0000313" key="2">
    <source>
        <dbReference type="EMBL" id="QNN76440.1"/>
    </source>
</evidence>
<dbReference type="AlphaFoldDB" id="A0A7G9T8L5"/>
<keyword evidence="1" id="KW-0812">Transmembrane</keyword>
<dbReference type="InterPro" id="IPR021333">
    <property type="entry name" value="DUF2946"/>
</dbReference>
<keyword evidence="1" id="KW-1133">Transmembrane helix</keyword>
<feature type="transmembrane region" description="Helical" evidence="1">
    <location>
        <begin position="89"/>
        <end position="112"/>
    </location>
</feature>
<proteinExistence type="predicted"/>
<dbReference type="Proteomes" id="UP000515838">
    <property type="component" value="Chromosome"/>
</dbReference>
<reference evidence="2 3" key="1">
    <citation type="submission" date="2020-08" db="EMBL/GenBank/DDBJ databases">
        <title>Streptomycin Non-resistant strain, P. mexicana.</title>
        <authorList>
            <person name="Ganesh-Kumar S."/>
            <person name="Zhe T."/>
            <person name="Yu Z."/>
            <person name="Min Y."/>
        </authorList>
    </citation>
    <scope>NUCLEOTIDE SEQUENCE [LARGE SCALE GENOMIC DNA]</scope>
    <source>
        <strain evidence="2 3">GTZY2</strain>
    </source>
</reference>
<gene>
    <name evidence="2" type="ORF">IAE60_10765</name>
</gene>
<dbReference type="GeneID" id="81471454"/>